<dbReference type="Pfam" id="PF00672">
    <property type="entry name" value="HAMP"/>
    <property type="match status" value="1"/>
</dbReference>
<dbReference type="RefSeq" id="WP_090843782.1">
    <property type="nucleotide sequence ID" value="NZ_FNIL01000012.1"/>
</dbReference>
<dbReference type="Pfam" id="PF17202">
    <property type="entry name" value="sCache_3_3"/>
    <property type="match status" value="1"/>
</dbReference>
<comment type="subcellular location">
    <subcellularLocation>
        <location evidence="1">Cell membrane</location>
        <topology evidence="1">Multi-pass membrane protein</topology>
    </subcellularLocation>
</comment>
<dbReference type="Pfam" id="PF00015">
    <property type="entry name" value="MCPsignal"/>
    <property type="match status" value="1"/>
</dbReference>
<dbReference type="GO" id="GO:0005886">
    <property type="term" value="C:plasma membrane"/>
    <property type="evidence" value="ECO:0007669"/>
    <property type="project" value="UniProtKB-SubCell"/>
</dbReference>
<dbReference type="PANTHER" id="PTHR32089">
    <property type="entry name" value="METHYL-ACCEPTING CHEMOTAXIS PROTEIN MCPB"/>
    <property type="match status" value="1"/>
</dbReference>
<evidence type="ECO:0000313" key="14">
    <source>
        <dbReference type="Proteomes" id="UP000198778"/>
    </source>
</evidence>
<keyword evidence="3 10" id="KW-0812">Transmembrane</keyword>
<keyword evidence="5 10" id="KW-0472">Membrane</keyword>
<feature type="domain" description="Methyl-accepting transducer" evidence="11">
    <location>
        <begin position="277"/>
        <end position="534"/>
    </location>
</feature>
<evidence type="ECO:0000256" key="9">
    <source>
        <dbReference type="SAM" id="Coils"/>
    </source>
</evidence>
<dbReference type="SUPFAM" id="SSF58104">
    <property type="entry name" value="Methyl-accepting chemotaxis protein (MCP) signaling domain"/>
    <property type="match status" value="1"/>
</dbReference>
<organism evidence="13 14">
    <name type="scientific">Alkalicoccus daliensis</name>
    <dbReference type="NCBI Taxonomy" id="745820"/>
    <lineage>
        <taxon>Bacteria</taxon>
        <taxon>Bacillati</taxon>
        <taxon>Bacillota</taxon>
        <taxon>Bacilli</taxon>
        <taxon>Bacillales</taxon>
        <taxon>Bacillaceae</taxon>
        <taxon>Alkalicoccus</taxon>
    </lineage>
</organism>
<dbReference type="SMART" id="SM00283">
    <property type="entry name" value="MA"/>
    <property type="match status" value="1"/>
</dbReference>
<evidence type="ECO:0000256" key="8">
    <source>
        <dbReference type="PROSITE-ProRule" id="PRU00284"/>
    </source>
</evidence>
<gene>
    <name evidence="13" type="ORF">SAMN04488053_11255</name>
</gene>
<sequence>MFRNMSIVSKFYAVIFIVVVVLSSVLMAITFSEVRNGIESFAADKARSDLDLTYEYLEERFEGEWQIQNGLLMKGDHVINEDYQLADEITDITGGLITIFQEDMPVTTNLIIGGDRAVSMPATGEVSDAVLTEGERYSGQADILGTDMQTAYRPLFNPQEEVIGMLFFATSQETINSTMSEIIFLVAVAVLILTIIIGVVLFFFTRKIKRRIKILLTELQKAGEGNLQEHEADTGGDEIGQISASFAQTKNNLRTLFVQVSQASSQLASSSEQLTATSAESSKAAEEVAGTIEEISRGASAQANDTESGAARVHDLGSYIEEEQKYVAELNKATDSIAALKDRGMHLVEELIEKTKINNNTTQQVQEMIEDTNANTGKIENASGMIRSISEQTNLLALNASIEAARAGEAGKGFSVVADEIRKLAEQSNKFSEEISTIIQELAQNTSMAVEKMKESKSVSEKQTESVEKTTETFEGVAVSIEEIREKVELLTGSGEKLQQEKQEIIRIMENLSAISEENAASTEQISASIEEQTASMQEVASSSEDLARIADELEGNMKNFQY</sequence>
<feature type="transmembrane region" description="Helical" evidence="10">
    <location>
        <begin position="12"/>
        <end position="31"/>
    </location>
</feature>
<feature type="coiled-coil region" evidence="9">
    <location>
        <begin position="481"/>
        <end position="518"/>
    </location>
</feature>
<proteinExistence type="inferred from homology"/>
<keyword evidence="4 10" id="KW-1133">Transmembrane helix</keyword>
<evidence type="ECO:0000256" key="5">
    <source>
        <dbReference type="ARBA" id="ARBA00023136"/>
    </source>
</evidence>
<protein>
    <submittedName>
        <fullName evidence="13">Methyl-accepting chemotaxis protein</fullName>
    </submittedName>
</protein>
<keyword evidence="14" id="KW-1185">Reference proteome</keyword>
<dbReference type="STRING" id="745820.SAMN04488053_11255"/>
<feature type="domain" description="HAMP" evidence="12">
    <location>
        <begin position="206"/>
        <end position="258"/>
    </location>
</feature>
<feature type="transmembrane region" description="Helical" evidence="10">
    <location>
        <begin position="182"/>
        <end position="204"/>
    </location>
</feature>
<keyword evidence="6 8" id="KW-0807">Transducer</keyword>
<evidence type="ECO:0000256" key="10">
    <source>
        <dbReference type="SAM" id="Phobius"/>
    </source>
</evidence>
<dbReference type="EMBL" id="FNIL01000012">
    <property type="protein sequence ID" value="SDO38231.1"/>
    <property type="molecule type" value="Genomic_DNA"/>
</dbReference>
<dbReference type="GO" id="GO:0007165">
    <property type="term" value="P:signal transduction"/>
    <property type="evidence" value="ECO:0007669"/>
    <property type="project" value="UniProtKB-KW"/>
</dbReference>
<keyword evidence="2" id="KW-1003">Cell membrane</keyword>
<evidence type="ECO:0000256" key="2">
    <source>
        <dbReference type="ARBA" id="ARBA00022475"/>
    </source>
</evidence>
<evidence type="ECO:0000256" key="4">
    <source>
        <dbReference type="ARBA" id="ARBA00022989"/>
    </source>
</evidence>
<evidence type="ECO:0000256" key="1">
    <source>
        <dbReference type="ARBA" id="ARBA00004651"/>
    </source>
</evidence>
<name>A0A1H0J4F9_9BACI</name>
<accession>A0A1H0J4F9</accession>
<dbReference type="InterPro" id="IPR029151">
    <property type="entry name" value="Sensor-like_sf"/>
</dbReference>
<evidence type="ECO:0000259" key="11">
    <source>
        <dbReference type="PROSITE" id="PS50111"/>
    </source>
</evidence>
<reference evidence="14" key="1">
    <citation type="submission" date="2016-10" db="EMBL/GenBank/DDBJ databases">
        <authorList>
            <person name="Varghese N."/>
            <person name="Submissions S."/>
        </authorList>
    </citation>
    <scope>NUCLEOTIDE SEQUENCE [LARGE SCALE GENOMIC DNA]</scope>
    <source>
        <strain evidence="14">CGMCC 1.10369</strain>
    </source>
</reference>
<evidence type="ECO:0000259" key="12">
    <source>
        <dbReference type="PROSITE" id="PS50885"/>
    </source>
</evidence>
<keyword evidence="9" id="KW-0175">Coiled coil</keyword>
<dbReference type="Proteomes" id="UP000198778">
    <property type="component" value="Unassembled WGS sequence"/>
</dbReference>
<dbReference type="PROSITE" id="PS50111">
    <property type="entry name" value="CHEMOTAXIS_TRANSDUC_2"/>
    <property type="match status" value="1"/>
</dbReference>
<dbReference type="InterPro" id="IPR003660">
    <property type="entry name" value="HAMP_dom"/>
</dbReference>
<comment type="similarity">
    <text evidence="7">Belongs to the methyl-accepting chemotaxis (MCP) protein family.</text>
</comment>
<dbReference type="InterPro" id="IPR033463">
    <property type="entry name" value="sCache_3"/>
</dbReference>
<dbReference type="InterPro" id="IPR004089">
    <property type="entry name" value="MCPsignal_dom"/>
</dbReference>
<dbReference type="Gene3D" id="6.10.340.10">
    <property type="match status" value="1"/>
</dbReference>
<dbReference type="PANTHER" id="PTHR32089:SF112">
    <property type="entry name" value="LYSOZYME-LIKE PROTEIN-RELATED"/>
    <property type="match status" value="1"/>
</dbReference>
<dbReference type="OrthoDB" id="9814363at2"/>
<dbReference type="AlphaFoldDB" id="A0A1H0J4F9"/>
<dbReference type="SUPFAM" id="SSF103190">
    <property type="entry name" value="Sensory domain-like"/>
    <property type="match status" value="1"/>
</dbReference>
<evidence type="ECO:0000256" key="6">
    <source>
        <dbReference type="ARBA" id="ARBA00023224"/>
    </source>
</evidence>
<dbReference type="PROSITE" id="PS50885">
    <property type="entry name" value="HAMP"/>
    <property type="match status" value="1"/>
</dbReference>
<evidence type="ECO:0000313" key="13">
    <source>
        <dbReference type="EMBL" id="SDO38231.1"/>
    </source>
</evidence>
<evidence type="ECO:0000256" key="7">
    <source>
        <dbReference type="ARBA" id="ARBA00029447"/>
    </source>
</evidence>
<evidence type="ECO:0000256" key="3">
    <source>
        <dbReference type="ARBA" id="ARBA00022692"/>
    </source>
</evidence>
<dbReference type="Gene3D" id="1.10.287.950">
    <property type="entry name" value="Methyl-accepting chemotaxis protein"/>
    <property type="match status" value="1"/>
</dbReference>